<dbReference type="PANTHER" id="PTHR42872:SF6">
    <property type="entry name" value="PROTEIN-GLUTAMATE METHYLESTERASE_PROTEIN-GLUTAMINE GLUTAMINASE"/>
    <property type="match status" value="1"/>
</dbReference>
<feature type="active site" evidence="4">
    <location>
        <position position="15"/>
    </location>
</feature>
<evidence type="ECO:0000256" key="2">
    <source>
        <dbReference type="ARBA" id="ARBA00039140"/>
    </source>
</evidence>
<gene>
    <name evidence="6" type="ORF">SAMN05444266_1049</name>
</gene>
<dbReference type="InterPro" id="IPR000673">
    <property type="entry name" value="Sig_transdc_resp-reg_Me-estase"/>
</dbReference>
<dbReference type="GO" id="GO:0006935">
    <property type="term" value="P:chemotaxis"/>
    <property type="evidence" value="ECO:0007669"/>
    <property type="project" value="UniProtKB-UniRule"/>
</dbReference>
<dbReference type="GO" id="GO:0005737">
    <property type="term" value="C:cytoplasm"/>
    <property type="evidence" value="ECO:0007669"/>
    <property type="project" value="InterPro"/>
</dbReference>
<comment type="catalytic activity">
    <reaction evidence="3">
        <text>[protein]-L-glutamate 5-O-methyl ester + H2O = L-glutamyl-[protein] + methanol + H(+)</text>
        <dbReference type="Rhea" id="RHEA:23236"/>
        <dbReference type="Rhea" id="RHEA-COMP:10208"/>
        <dbReference type="Rhea" id="RHEA-COMP:10311"/>
        <dbReference type="ChEBI" id="CHEBI:15377"/>
        <dbReference type="ChEBI" id="CHEBI:15378"/>
        <dbReference type="ChEBI" id="CHEBI:17790"/>
        <dbReference type="ChEBI" id="CHEBI:29973"/>
        <dbReference type="ChEBI" id="CHEBI:82795"/>
        <dbReference type="EC" id="3.1.1.61"/>
    </reaction>
</comment>
<reference evidence="6 7" key="1">
    <citation type="submission" date="2016-11" db="EMBL/GenBank/DDBJ databases">
        <authorList>
            <person name="Jaros S."/>
            <person name="Januszkiewicz K."/>
            <person name="Wedrychowicz H."/>
        </authorList>
    </citation>
    <scope>NUCLEOTIDE SEQUENCE [LARGE SCALE GENOMIC DNA]</scope>
    <source>
        <strain evidence="6 7">DSM 27406</strain>
    </source>
</reference>
<protein>
    <recommendedName>
        <fullName evidence="2">protein-glutamate methylesterase</fullName>
        <ecNumber evidence="2">3.1.1.61</ecNumber>
    </recommendedName>
</protein>
<evidence type="ECO:0000259" key="5">
    <source>
        <dbReference type="PROSITE" id="PS50122"/>
    </source>
</evidence>
<name>A0A1M7BQJ9_9BACT</name>
<evidence type="ECO:0000256" key="1">
    <source>
        <dbReference type="ARBA" id="ARBA00022801"/>
    </source>
</evidence>
<dbReference type="RefSeq" id="WP_245805647.1">
    <property type="nucleotide sequence ID" value="NZ_FRBL01000004.1"/>
</dbReference>
<dbReference type="SUPFAM" id="SSF52738">
    <property type="entry name" value="Methylesterase CheB, C-terminal domain"/>
    <property type="match status" value="1"/>
</dbReference>
<dbReference type="PROSITE" id="PS50122">
    <property type="entry name" value="CHEB"/>
    <property type="match status" value="1"/>
</dbReference>
<feature type="active site" evidence="4">
    <location>
        <position position="42"/>
    </location>
</feature>
<dbReference type="GO" id="GO:0000156">
    <property type="term" value="F:phosphorelay response regulator activity"/>
    <property type="evidence" value="ECO:0007669"/>
    <property type="project" value="InterPro"/>
</dbReference>
<evidence type="ECO:0000256" key="4">
    <source>
        <dbReference type="PROSITE-ProRule" id="PRU00050"/>
    </source>
</evidence>
<feature type="domain" description="CheB-type methylesterase" evidence="5">
    <location>
        <begin position="3"/>
        <end position="191"/>
    </location>
</feature>
<evidence type="ECO:0000313" key="6">
    <source>
        <dbReference type="EMBL" id="SHL57126.1"/>
    </source>
</evidence>
<evidence type="ECO:0000313" key="7">
    <source>
        <dbReference type="Proteomes" id="UP000184420"/>
    </source>
</evidence>
<dbReference type="AlphaFoldDB" id="A0A1M7BQJ9"/>
<organism evidence="6 7">
    <name type="scientific">Chitinophaga jiangningensis</name>
    <dbReference type="NCBI Taxonomy" id="1419482"/>
    <lineage>
        <taxon>Bacteria</taxon>
        <taxon>Pseudomonadati</taxon>
        <taxon>Bacteroidota</taxon>
        <taxon>Chitinophagia</taxon>
        <taxon>Chitinophagales</taxon>
        <taxon>Chitinophagaceae</taxon>
        <taxon>Chitinophaga</taxon>
    </lineage>
</organism>
<evidence type="ECO:0000256" key="3">
    <source>
        <dbReference type="ARBA" id="ARBA00048267"/>
    </source>
</evidence>
<dbReference type="CDD" id="cd16433">
    <property type="entry name" value="CheB"/>
    <property type="match status" value="1"/>
</dbReference>
<keyword evidence="1 4" id="KW-0378">Hydrolase</keyword>
<dbReference type="STRING" id="1419482.SAMN05444266_1049"/>
<dbReference type="PANTHER" id="PTHR42872">
    <property type="entry name" value="PROTEIN-GLUTAMATE METHYLESTERASE/PROTEIN-GLUTAMINE GLUTAMINASE"/>
    <property type="match status" value="1"/>
</dbReference>
<dbReference type="InterPro" id="IPR035909">
    <property type="entry name" value="CheB_C"/>
</dbReference>
<proteinExistence type="predicted"/>
<dbReference type="Proteomes" id="UP000184420">
    <property type="component" value="Unassembled WGS sequence"/>
</dbReference>
<dbReference type="GO" id="GO:0008984">
    <property type="term" value="F:protein-glutamate methylesterase activity"/>
    <property type="evidence" value="ECO:0007669"/>
    <property type="project" value="UniProtKB-EC"/>
</dbReference>
<accession>A0A1M7BQJ9</accession>
<dbReference type="Pfam" id="PF01339">
    <property type="entry name" value="CheB_methylest"/>
    <property type="match status" value="1"/>
</dbReference>
<keyword evidence="4" id="KW-0145">Chemotaxis</keyword>
<dbReference type="EMBL" id="FRBL01000004">
    <property type="protein sequence ID" value="SHL57126.1"/>
    <property type="molecule type" value="Genomic_DNA"/>
</dbReference>
<feature type="active site" evidence="4">
    <location>
        <position position="133"/>
    </location>
</feature>
<sequence length="191" mass="20974">MKPATGFDIIAIGGSAGSLPVMGRLVRELPRDMKVPVILVLHRLKNVHSELNKLMSTDRPIIEPEDKEQVKPGCIYLAPQNYHLLVEPDGTFSLDYSELVHYSRPAIDETFFSIAATYGKRALGILLSGANSDGAAGLLRIVKNGGTGIAQDPEEAEFDIMPLAAIELSNKIDVMRSDEMTTYIRTTYNNK</sequence>
<dbReference type="EC" id="3.1.1.61" evidence="2"/>
<dbReference type="Gene3D" id="3.40.50.180">
    <property type="entry name" value="Methylesterase CheB, C-terminal domain"/>
    <property type="match status" value="1"/>
</dbReference>
<keyword evidence="7" id="KW-1185">Reference proteome</keyword>